<dbReference type="OrthoDB" id="10012954at2759"/>
<evidence type="ECO:0000259" key="3">
    <source>
        <dbReference type="Pfam" id="PF00884"/>
    </source>
</evidence>
<accession>A0A2G8KGU8</accession>
<dbReference type="GO" id="GO:0030200">
    <property type="term" value="P:heparan sulfate proteoglycan catabolic process"/>
    <property type="evidence" value="ECO:0007669"/>
    <property type="project" value="TreeGrafter"/>
</dbReference>
<evidence type="ECO:0000256" key="2">
    <source>
        <dbReference type="ARBA" id="ARBA00008779"/>
    </source>
</evidence>
<comment type="cofactor">
    <cofactor evidence="1">
        <name>Ca(2+)</name>
        <dbReference type="ChEBI" id="CHEBI:29108"/>
    </cofactor>
</comment>
<reference evidence="4 5" key="1">
    <citation type="journal article" date="2017" name="PLoS Biol.">
        <title>The sea cucumber genome provides insights into morphological evolution and visceral regeneration.</title>
        <authorList>
            <person name="Zhang X."/>
            <person name="Sun L."/>
            <person name="Yuan J."/>
            <person name="Sun Y."/>
            <person name="Gao Y."/>
            <person name="Zhang L."/>
            <person name="Li S."/>
            <person name="Dai H."/>
            <person name="Hamel J.F."/>
            <person name="Liu C."/>
            <person name="Yu Y."/>
            <person name="Liu S."/>
            <person name="Lin W."/>
            <person name="Guo K."/>
            <person name="Jin S."/>
            <person name="Xu P."/>
            <person name="Storey K.B."/>
            <person name="Huan P."/>
            <person name="Zhang T."/>
            <person name="Zhou Y."/>
            <person name="Zhang J."/>
            <person name="Lin C."/>
            <person name="Li X."/>
            <person name="Xing L."/>
            <person name="Huo D."/>
            <person name="Sun M."/>
            <person name="Wang L."/>
            <person name="Mercier A."/>
            <person name="Li F."/>
            <person name="Yang H."/>
            <person name="Xiang J."/>
        </authorList>
    </citation>
    <scope>NUCLEOTIDE SEQUENCE [LARGE SCALE GENOMIC DNA]</scope>
    <source>
        <strain evidence="4">Shaxun</strain>
        <tissue evidence="4">Muscle</tissue>
    </source>
</reference>
<sequence>MRNCSVGVAQGDDVGFETSIYNNTILLGEYKNPIEIGKDQCHYRGIIGKKHVGPADVYKYDYEETEFNHPMLQVARNITNMKLLVREFFATNASMPFLLYIGFNDCHRCPENKFGDFCEKFGNGQPEYGVIPDWKPQYYDPAEVIVPPFLPDTLATRGDIANQYTVMSRLDAGIGMLLDELESHGYLDNTLIMYTADNGIPFPNAKTNLYESGMGEPYLVSSPVDRSRWGQVSDAFASTTDILPTVLDWLVVPFPTYKLQGVTVTLTGKSLLPVTHAEPASGFDQVFSSHNFHEVYMYYPMRVIRDKQYRLLHNLNYYAPYPLATIFMTTQHSRIS</sequence>
<dbReference type="AlphaFoldDB" id="A0A2G8KGU8"/>
<name>A0A2G8KGU8_STIJA</name>
<evidence type="ECO:0000313" key="5">
    <source>
        <dbReference type="Proteomes" id="UP000230750"/>
    </source>
</evidence>
<gene>
    <name evidence="4" type="ORF">BSL78_15912</name>
</gene>
<dbReference type="Gene3D" id="3.40.720.10">
    <property type="entry name" value="Alkaline Phosphatase, subunit A"/>
    <property type="match status" value="1"/>
</dbReference>
<comment type="similarity">
    <text evidence="2">Belongs to the sulfatase family.</text>
</comment>
<dbReference type="PANTHER" id="PTHR43108:SF6">
    <property type="entry name" value="N-SULPHOGLUCOSAMINE SULPHOHYDROLASE"/>
    <property type="match status" value="1"/>
</dbReference>
<feature type="domain" description="Sulfatase N-terminal" evidence="3">
    <location>
        <begin position="85"/>
        <end position="250"/>
    </location>
</feature>
<evidence type="ECO:0000313" key="4">
    <source>
        <dbReference type="EMBL" id="PIK47223.1"/>
    </source>
</evidence>
<comment type="caution">
    <text evidence="4">The sequence shown here is derived from an EMBL/GenBank/DDBJ whole genome shotgun (WGS) entry which is preliminary data.</text>
</comment>
<dbReference type="InterPro" id="IPR000917">
    <property type="entry name" value="Sulfatase_N"/>
</dbReference>
<keyword evidence="5" id="KW-1185">Reference proteome</keyword>
<dbReference type="STRING" id="307972.A0A2G8KGU8"/>
<protein>
    <submittedName>
        <fullName evidence="4">Putative N-sulfoglucosamine sulfohydrolase</fullName>
    </submittedName>
</protein>
<dbReference type="GO" id="GO:0006027">
    <property type="term" value="P:glycosaminoglycan catabolic process"/>
    <property type="evidence" value="ECO:0007669"/>
    <property type="project" value="TreeGrafter"/>
</dbReference>
<dbReference type="SUPFAM" id="SSF53649">
    <property type="entry name" value="Alkaline phosphatase-like"/>
    <property type="match status" value="1"/>
</dbReference>
<dbReference type="GO" id="GO:0016250">
    <property type="term" value="F:N-sulfoglucosamine sulfohydrolase activity"/>
    <property type="evidence" value="ECO:0007669"/>
    <property type="project" value="TreeGrafter"/>
</dbReference>
<dbReference type="PANTHER" id="PTHR43108">
    <property type="entry name" value="N-ACETYLGLUCOSAMINE-6-SULFATASE FAMILY MEMBER"/>
    <property type="match status" value="1"/>
</dbReference>
<proteinExistence type="inferred from homology"/>
<organism evidence="4 5">
    <name type="scientific">Stichopus japonicus</name>
    <name type="common">Sea cucumber</name>
    <dbReference type="NCBI Taxonomy" id="307972"/>
    <lineage>
        <taxon>Eukaryota</taxon>
        <taxon>Metazoa</taxon>
        <taxon>Echinodermata</taxon>
        <taxon>Eleutherozoa</taxon>
        <taxon>Echinozoa</taxon>
        <taxon>Holothuroidea</taxon>
        <taxon>Aspidochirotacea</taxon>
        <taxon>Aspidochirotida</taxon>
        <taxon>Stichopodidae</taxon>
        <taxon>Apostichopus</taxon>
    </lineage>
</organism>
<dbReference type="InterPro" id="IPR017850">
    <property type="entry name" value="Alkaline_phosphatase_core_sf"/>
</dbReference>
<dbReference type="Pfam" id="PF00884">
    <property type="entry name" value="Sulfatase"/>
    <property type="match status" value="1"/>
</dbReference>
<keyword evidence="4" id="KW-0378">Hydrolase</keyword>
<evidence type="ECO:0000256" key="1">
    <source>
        <dbReference type="ARBA" id="ARBA00001913"/>
    </source>
</evidence>
<dbReference type="EMBL" id="MRZV01000594">
    <property type="protein sequence ID" value="PIK47223.1"/>
    <property type="molecule type" value="Genomic_DNA"/>
</dbReference>
<dbReference type="Proteomes" id="UP000230750">
    <property type="component" value="Unassembled WGS sequence"/>
</dbReference>